<feature type="transmembrane region" description="Helical" evidence="1">
    <location>
        <begin position="111"/>
        <end position="132"/>
    </location>
</feature>
<proteinExistence type="predicted"/>
<sequence length="278" mass="31036">MLTDNDVLLPKAAKPPYETRLLTLAATSWLIVATAGQWLFGVYILLFYGQSTLAGDFERWNKVLPHGYVAGDWKGNLAVGMHVLLAAILVMGGPLQLLPQLRQRVPRFHRWLGRAYIVTALVVSTLGLFMTWTRGTVGDATQHVSISIQALYIIAFALLAIHYARTRQFAPHRVWALRLFMVVSGVWFFRVGLMFWLLVNGGPVGFDPHTFTGPFLTALSIFTYAIPLSLLVLELYLYAQRRQLKLFSLFVAGVIFLCTLIMGIGIVGATLGMWLPNL</sequence>
<dbReference type="InterPro" id="IPR018750">
    <property type="entry name" value="DUF2306_membrane"/>
</dbReference>
<feature type="transmembrane region" description="Helical" evidence="1">
    <location>
        <begin position="176"/>
        <end position="198"/>
    </location>
</feature>
<gene>
    <name evidence="2" type="ORF">J2I48_08620</name>
</gene>
<name>A0A939G6F2_9BACT</name>
<keyword evidence="1" id="KW-1133">Transmembrane helix</keyword>
<feature type="transmembrane region" description="Helical" evidence="1">
    <location>
        <begin position="77"/>
        <end position="99"/>
    </location>
</feature>
<dbReference type="RefSeq" id="WP_207335012.1">
    <property type="nucleotide sequence ID" value="NZ_JAFMYU010000005.1"/>
</dbReference>
<protein>
    <submittedName>
        <fullName evidence="2">DUF2306 domain-containing protein</fullName>
    </submittedName>
</protein>
<dbReference type="AlphaFoldDB" id="A0A939G6F2"/>
<keyword evidence="3" id="KW-1185">Reference proteome</keyword>
<dbReference type="EMBL" id="JAFMYU010000005">
    <property type="protein sequence ID" value="MBO0931052.1"/>
    <property type="molecule type" value="Genomic_DNA"/>
</dbReference>
<evidence type="ECO:0000313" key="2">
    <source>
        <dbReference type="EMBL" id="MBO0931052.1"/>
    </source>
</evidence>
<accession>A0A939G6F2</accession>
<evidence type="ECO:0000256" key="1">
    <source>
        <dbReference type="SAM" id="Phobius"/>
    </source>
</evidence>
<organism evidence="2 3">
    <name type="scientific">Fibrella aquatilis</name>
    <dbReference type="NCBI Taxonomy" id="2817059"/>
    <lineage>
        <taxon>Bacteria</taxon>
        <taxon>Pseudomonadati</taxon>
        <taxon>Bacteroidota</taxon>
        <taxon>Cytophagia</taxon>
        <taxon>Cytophagales</taxon>
        <taxon>Spirosomataceae</taxon>
        <taxon>Fibrella</taxon>
    </lineage>
</organism>
<feature type="transmembrane region" description="Helical" evidence="1">
    <location>
        <begin position="144"/>
        <end position="164"/>
    </location>
</feature>
<reference evidence="2 3" key="1">
    <citation type="submission" date="2021-03" db="EMBL/GenBank/DDBJ databases">
        <title>Fibrella sp. HMF5036 genome sequencing and assembly.</title>
        <authorList>
            <person name="Kang H."/>
            <person name="Kim H."/>
            <person name="Bae S."/>
            <person name="Joh K."/>
        </authorList>
    </citation>
    <scope>NUCLEOTIDE SEQUENCE [LARGE SCALE GENOMIC DNA]</scope>
    <source>
        <strain evidence="2 3">HMF5036</strain>
    </source>
</reference>
<comment type="caution">
    <text evidence="2">The sequence shown here is derived from an EMBL/GenBank/DDBJ whole genome shotgun (WGS) entry which is preliminary data.</text>
</comment>
<feature type="transmembrane region" description="Helical" evidence="1">
    <location>
        <begin position="21"/>
        <end position="48"/>
    </location>
</feature>
<keyword evidence="1" id="KW-0812">Transmembrane</keyword>
<dbReference type="Proteomes" id="UP000664795">
    <property type="component" value="Unassembled WGS sequence"/>
</dbReference>
<feature type="transmembrane region" description="Helical" evidence="1">
    <location>
        <begin position="246"/>
        <end position="275"/>
    </location>
</feature>
<feature type="transmembrane region" description="Helical" evidence="1">
    <location>
        <begin position="218"/>
        <end position="239"/>
    </location>
</feature>
<keyword evidence="1" id="KW-0472">Membrane</keyword>
<dbReference type="Pfam" id="PF10067">
    <property type="entry name" value="DUF2306"/>
    <property type="match status" value="1"/>
</dbReference>
<evidence type="ECO:0000313" key="3">
    <source>
        <dbReference type="Proteomes" id="UP000664795"/>
    </source>
</evidence>